<comment type="caution">
    <text evidence="2">The sequence shown here is derived from an EMBL/GenBank/DDBJ whole genome shotgun (WGS) entry which is preliminary data.</text>
</comment>
<evidence type="ECO:0000256" key="1">
    <source>
        <dbReference type="SAM" id="Phobius"/>
    </source>
</evidence>
<reference evidence="2 3" key="1">
    <citation type="submission" date="2021-04" db="EMBL/GenBank/DDBJ databases">
        <authorList>
            <person name="Rakotoarivonina H."/>
        </authorList>
    </citation>
    <scope>NUCLEOTIDE SEQUENCE [LARGE SCALE GENOMIC DNA]</scope>
    <source>
        <strain evidence="2 3">XE</strain>
    </source>
</reference>
<proteinExistence type="predicted"/>
<evidence type="ECO:0000313" key="3">
    <source>
        <dbReference type="Proteomes" id="UP000681526"/>
    </source>
</evidence>
<dbReference type="Proteomes" id="UP000681526">
    <property type="component" value="Unassembled WGS sequence"/>
</dbReference>
<dbReference type="EMBL" id="CAJRAY010000043">
    <property type="protein sequence ID" value="CAG5086314.1"/>
    <property type="molecule type" value="Genomic_DNA"/>
</dbReference>
<feature type="transmembrane region" description="Helical" evidence="1">
    <location>
        <begin position="12"/>
        <end position="33"/>
    </location>
</feature>
<evidence type="ECO:0008006" key="4">
    <source>
        <dbReference type="Google" id="ProtNLM"/>
    </source>
</evidence>
<keyword evidence="1" id="KW-1133">Transmembrane helix</keyword>
<name>A0ABN7S0B6_THEXY</name>
<evidence type="ECO:0000313" key="2">
    <source>
        <dbReference type="EMBL" id="CAG5086314.1"/>
    </source>
</evidence>
<sequence>MVPVGDKKKKKLLVICVTGIVLLILLLLGYPAAKLEVISRHYQLYGSYIILPGETAEVDEKPVRTKTRLAEYGRRGIKLTNVLYYPGLQQLAFGYIFRDDEQEKYEIALLDADGENVPGRLLVSGSERFYARGLQKLNFLPEEPLAQQAAYTILIKDEHGERIGALDFYYE</sequence>
<organism evidence="2 3">
    <name type="scientific">Thermobacillus xylanilyticus</name>
    <dbReference type="NCBI Taxonomy" id="76633"/>
    <lineage>
        <taxon>Bacteria</taxon>
        <taxon>Bacillati</taxon>
        <taxon>Bacillota</taxon>
        <taxon>Bacilli</taxon>
        <taxon>Bacillales</taxon>
        <taxon>Paenibacillaceae</taxon>
        <taxon>Thermobacillus</taxon>
    </lineage>
</organism>
<gene>
    <name evidence="2" type="primary">txxe 2032</name>
    <name evidence="2" type="ORF">TXXE_09880</name>
</gene>
<keyword evidence="3" id="KW-1185">Reference proteome</keyword>
<accession>A0ABN7S0B6</accession>
<keyword evidence="1" id="KW-0472">Membrane</keyword>
<keyword evidence="1" id="KW-0812">Transmembrane</keyword>
<protein>
    <recommendedName>
        <fullName evidence="4">DUF4825 domain-containing protein</fullName>
    </recommendedName>
</protein>
<dbReference type="RefSeq" id="WP_213484481.1">
    <property type="nucleotide sequence ID" value="NZ_CAJRAY010000043.1"/>
</dbReference>